<sequence>MHPNVSSHFLTNRFIIFNLLAVCVCVFLVSHVVVAFCVLRAWRDTSLSRIITGKPYALNSIFRNVHLHREDKFVCTFLYVCTHF</sequence>
<dbReference type="AlphaFoldDB" id="A0A2M4D912"/>
<evidence type="ECO:0000256" key="1">
    <source>
        <dbReference type="SAM" id="Phobius"/>
    </source>
</evidence>
<accession>A0A2M4D912</accession>
<name>A0A2M4D912_ANODA</name>
<dbReference type="EMBL" id="GGFL01009858">
    <property type="protein sequence ID" value="MBW74036.1"/>
    <property type="molecule type" value="Transcribed_RNA"/>
</dbReference>
<organism evidence="2">
    <name type="scientific">Anopheles darlingi</name>
    <name type="common">Mosquito</name>
    <dbReference type="NCBI Taxonomy" id="43151"/>
    <lineage>
        <taxon>Eukaryota</taxon>
        <taxon>Metazoa</taxon>
        <taxon>Ecdysozoa</taxon>
        <taxon>Arthropoda</taxon>
        <taxon>Hexapoda</taxon>
        <taxon>Insecta</taxon>
        <taxon>Pterygota</taxon>
        <taxon>Neoptera</taxon>
        <taxon>Endopterygota</taxon>
        <taxon>Diptera</taxon>
        <taxon>Nematocera</taxon>
        <taxon>Culicoidea</taxon>
        <taxon>Culicidae</taxon>
        <taxon>Anophelinae</taxon>
        <taxon>Anopheles</taxon>
    </lineage>
</organism>
<proteinExistence type="predicted"/>
<keyword evidence="1" id="KW-1133">Transmembrane helix</keyword>
<evidence type="ECO:0000313" key="2">
    <source>
        <dbReference type="EMBL" id="MBW74036.1"/>
    </source>
</evidence>
<protein>
    <submittedName>
        <fullName evidence="2">Uncharacterized protein</fullName>
    </submittedName>
</protein>
<keyword evidence="1" id="KW-0472">Membrane</keyword>
<reference evidence="2" key="1">
    <citation type="submission" date="2018-01" db="EMBL/GenBank/DDBJ databases">
        <title>An insight into the sialome of Amazonian anophelines.</title>
        <authorList>
            <person name="Ribeiro J.M."/>
            <person name="Scarpassa V."/>
            <person name="Calvo E."/>
        </authorList>
    </citation>
    <scope>NUCLEOTIDE SEQUENCE</scope>
</reference>
<keyword evidence="1" id="KW-0812">Transmembrane</keyword>
<feature type="transmembrane region" description="Helical" evidence="1">
    <location>
        <begin position="15"/>
        <end position="39"/>
    </location>
</feature>